<dbReference type="EMBL" id="AM286415">
    <property type="protein sequence ID" value="CAL11264.1"/>
    <property type="molecule type" value="Genomic_DNA"/>
</dbReference>
<evidence type="ECO:0000313" key="2">
    <source>
        <dbReference type="EMBL" id="CAL11264.1"/>
    </source>
</evidence>
<dbReference type="Pfam" id="PF00078">
    <property type="entry name" value="RVT_1"/>
    <property type="match status" value="1"/>
</dbReference>
<dbReference type="PROSITE" id="PS50878">
    <property type="entry name" value="RT_POL"/>
    <property type="match status" value="1"/>
</dbReference>
<dbReference type="RefSeq" id="WP_011815837.1">
    <property type="nucleotide sequence ID" value="NC_008800.1"/>
</dbReference>
<dbReference type="InterPro" id="IPR043502">
    <property type="entry name" value="DNA/RNA_pol_sf"/>
</dbReference>
<feature type="domain" description="Reverse transcriptase" evidence="1">
    <location>
        <begin position="1"/>
        <end position="254"/>
    </location>
</feature>
<sequence>MLNQTFSSSNLIRLLNKDDPRKFRIGRNSDEYIINLKQCADRINEDAYLFSGCHQSKINGKNIFILKEFVDLISIRKANDNIKRIFSIKQADRNDIVTRVKIMLSEPIPFYIYKLDIKSFYESIDRGFVLKKIYSNSLVSYRTKRVISKFFETDEIKNINGLPRGVGLSATLSELFLEGFDKIIKINSNIYYYSRYVDDVIIFSHKKIDEFIAFFEKLLPGSLSLNKDKCREIIIHNEKSKNSSQSFSYLGYNFTVKNGFTDKNNRDLSLKIAESKIKKLKKRIILTLKSYAKNKDVELARKRFKYLTANIAIEKKQNKNDEERGALYSGIYYNYIHLTEYTQLLELDGFKSKCLFSKRGSLGKGLISCNQTDLKSLRKYSFLSGYNNRRKTKFTYAELKLISACW</sequence>
<dbReference type="Proteomes" id="UP000000642">
    <property type="component" value="Chromosome"/>
</dbReference>
<dbReference type="SUPFAM" id="SSF56672">
    <property type="entry name" value="DNA/RNA polymerases"/>
    <property type="match status" value="1"/>
</dbReference>
<dbReference type="HOGENOM" id="CLU_044812_0_0_6"/>
<evidence type="ECO:0000313" key="3">
    <source>
        <dbReference type="Proteomes" id="UP000000642"/>
    </source>
</evidence>
<dbReference type="PATRIC" id="fig|393305.7.peg.1276"/>
<accession>A1JL40</accession>
<dbReference type="OrthoDB" id="9793236at2"/>
<proteinExistence type="predicted"/>
<dbReference type="InterPro" id="IPR000477">
    <property type="entry name" value="RT_dom"/>
</dbReference>
<gene>
    <name evidence="2" type="ordered locus">YE1171</name>
</gene>
<dbReference type="eggNOG" id="COG3344">
    <property type="taxonomic scope" value="Bacteria"/>
</dbReference>
<reference evidence="2 3" key="1">
    <citation type="journal article" date="2006" name="PLoS Genet.">
        <title>The complete genome sequence and comparative genome analysis of the high pathogenicity Yersinia enterocolitica strain 8081.</title>
        <authorList>
            <person name="Thomson N.R."/>
            <person name="Howard S."/>
            <person name="Wren B.W."/>
            <person name="Holden M.T.G."/>
            <person name="Crossman L."/>
            <person name="Challis G.L."/>
            <person name="Churcher C."/>
            <person name="Mungall K."/>
            <person name="Brooks K."/>
            <person name="Chillingworth T."/>
            <person name="Feltwell T."/>
            <person name="Abdellah Z."/>
            <person name="Hauser H."/>
            <person name="Jagels K."/>
            <person name="Maddison M."/>
            <person name="Moule S."/>
            <person name="Sanders M."/>
            <person name="Whitehead S."/>
            <person name="Quail M.A."/>
            <person name="Dougan G."/>
            <person name="Parkhill J."/>
            <person name="Prentice M.B."/>
        </authorList>
    </citation>
    <scope>NUCLEOTIDE SEQUENCE [LARGE SCALE GENOMIC DNA]</scope>
    <source>
        <strain evidence="3">NCTC 13174 / 8081</strain>
    </source>
</reference>
<protein>
    <submittedName>
        <fullName evidence="2">Maturase protein</fullName>
    </submittedName>
</protein>
<dbReference type="KEGG" id="yen:YE1171"/>
<dbReference type="AlphaFoldDB" id="A1JL40"/>
<evidence type="ECO:0000259" key="1">
    <source>
        <dbReference type="PROSITE" id="PS50878"/>
    </source>
</evidence>
<organism evidence="2 3">
    <name type="scientific">Yersinia enterocolitica serotype O:8 / biotype 1B (strain NCTC 13174 / 8081)</name>
    <dbReference type="NCBI Taxonomy" id="393305"/>
    <lineage>
        <taxon>Bacteria</taxon>
        <taxon>Pseudomonadati</taxon>
        <taxon>Pseudomonadota</taxon>
        <taxon>Gammaproteobacteria</taxon>
        <taxon>Enterobacterales</taxon>
        <taxon>Yersiniaceae</taxon>
        <taxon>Yersinia</taxon>
    </lineage>
</organism>
<name>A1JL40_YERE8</name>
<dbReference type="CDD" id="cd01646">
    <property type="entry name" value="RT_Bac_retron_I"/>
    <property type="match status" value="1"/>
</dbReference>
<dbReference type="NCBIfam" id="NF041747">
    <property type="entry name" value="Drt3a"/>
    <property type="match status" value="1"/>
</dbReference>